<proteinExistence type="predicted"/>
<dbReference type="AlphaFoldDB" id="A0A6B3CAZ1"/>
<gene>
    <name evidence="2" type="ORF">G3I71_49630</name>
</gene>
<protein>
    <submittedName>
        <fullName evidence="2">Uncharacterized protein</fullName>
    </submittedName>
</protein>
<organism evidence="2">
    <name type="scientific">Streptomyces sp. SID12501</name>
    <dbReference type="NCBI Taxonomy" id="2706042"/>
    <lineage>
        <taxon>Bacteria</taxon>
        <taxon>Bacillati</taxon>
        <taxon>Actinomycetota</taxon>
        <taxon>Actinomycetes</taxon>
        <taxon>Kitasatosporales</taxon>
        <taxon>Streptomycetaceae</taxon>
        <taxon>Streptomyces</taxon>
    </lineage>
</organism>
<comment type="caution">
    <text evidence="2">The sequence shown here is derived from an EMBL/GenBank/DDBJ whole genome shotgun (WGS) entry which is preliminary data.</text>
</comment>
<sequence length="105" mass="11631">MAEIKIDAMEMLLRLTAELAETRGRLKALEEENLPASLESIDEKVGGLKESLAAVTAAVQQMRAEPEEEEEEPEPWPRPRTGCAPRAGRWGPPPRTPSCARKPAW</sequence>
<reference evidence="2" key="1">
    <citation type="submission" date="2020-01" db="EMBL/GenBank/DDBJ databases">
        <title>Insect and environment-associated Actinomycetes.</title>
        <authorList>
            <person name="Currrie C."/>
            <person name="Chevrette M."/>
            <person name="Carlson C."/>
            <person name="Stubbendieck R."/>
            <person name="Wendt-Pienkowski E."/>
        </authorList>
    </citation>
    <scope>NUCLEOTIDE SEQUENCE</scope>
    <source>
        <strain evidence="2">SID12501</strain>
    </source>
</reference>
<name>A0A6B3CAZ1_9ACTN</name>
<feature type="region of interest" description="Disordered" evidence="1">
    <location>
        <begin position="60"/>
        <end position="105"/>
    </location>
</feature>
<accession>A0A6B3CAZ1</accession>
<evidence type="ECO:0000313" key="2">
    <source>
        <dbReference type="EMBL" id="NEC93616.1"/>
    </source>
</evidence>
<dbReference type="EMBL" id="JAAGLU010001019">
    <property type="protein sequence ID" value="NEC93616.1"/>
    <property type="molecule type" value="Genomic_DNA"/>
</dbReference>
<evidence type="ECO:0000256" key="1">
    <source>
        <dbReference type="SAM" id="MobiDB-lite"/>
    </source>
</evidence>